<reference evidence="2" key="1">
    <citation type="submission" date="2014-10" db="EMBL/GenBank/DDBJ databases">
        <authorList>
            <person name="King R."/>
        </authorList>
    </citation>
    <scope>NUCLEOTIDE SEQUENCE [LARGE SCALE GENOMIC DNA]</scope>
    <source>
        <strain evidence="2">A3/5</strain>
    </source>
</reference>
<name>A0A2L2TMH9_9HYPO</name>
<sequence>MSQPTLGSSWTAAAAHISVPTKLPSSTFGDLVQRILGNPVGTAPQFTLYIFWAHPSIELDICIEQMPIGHDKTSTMCSATSRTHCNFPIVMVNAWPGCPDQKTGIGTPRGRPHLQIAPVPEDKSLHLMDP</sequence>
<dbReference type="Proteomes" id="UP000245910">
    <property type="component" value="Chromosome I"/>
</dbReference>
<organism evidence="1 2">
    <name type="scientific">Fusarium venenatum</name>
    <dbReference type="NCBI Taxonomy" id="56646"/>
    <lineage>
        <taxon>Eukaryota</taxon>
        <taxon>Fungi</taxon>
        <taxon>Dikarya</taxon>
        <taxon>Ascomycota</taxon>
        <taxon>Pezizomycotina</taxon>
        <taxon>Sordariomycetes</taxon>
        <taxon>Hypocreomycetidae</taxon>
        <taxon>Hypocreales</taxon>
        <taxon>Nectriaceae</taxon>
        <taxon>Fusarium</taxon>
    </lineage>
</organism>
<dbReference type="EMBL" id="LN649229">
    <property type="protein sequence ID" value="CEI66811.1"/>
    <property type="molecule type" value="Genomic_DNA"/>
</dbReference>
<protein>
    <submittedName>
        <fullName evidence="1">Uncharacterized protein</fullName>
    </submittedName>
</protein>
<proteinExistence type="predicted"/>
<dbReference type="AlphaFoldDB" id="A0A2L2TMH9"/>
<keyword evidence="2" id="KW-1185">Reference proteome</keyword>
<accession>A0A2L2TMH9</accession>
<evidence type="ECO:0000313" key="2">
    <source>
        <dbReference type="Proteomes" id="UP000245910"/>
    </source>
</evidence>
<evidence type="ECO:0000313" key="1">
    <source>
        <dbReference type="EMBL" id="CEI66811.1"/>
    </source>
</evidence>